<dbReference type="FunFam" id="3.80.10.10:FF:001051">
    <property type="entry name" value="Leucine-rich repeat-containing 23"/>
    <property type="match status" value="1"/>
</dbReference>
<evidence type="ECO:0000256" key="9">
    <source>
        <dbReference type="ARBA" id="ARBA00023273"/>
    </source>
</evidence>
<dbReference type="InterPro" id="IPR001611">
    <property type="entry name" value="Leu-rich_rpt"/>
</dbReference>
<evidence type="ECO:0000256" key="2">
    <source>
        <dbReference type="ARBA" id="ARBA00022490"/>
    </source>
</evidence>
<proteinExistence type="predicted"/>
<dbReference type="PANTHER" id="PTHR45973">
    <property type="entry name" value="PROTEIN PHOSPHATASE 1 REGULATORY SUBUNIT SDS22-RELATED"/>
    <property type="match status" value="1"/>
</dbReference>
<evidence type="ECO:0000256" key="8">
    <source>
        <dbReference type="ARBA" id="ARBA00023212"/>
    </source>
</evidence>
<feature type="compositionally biased region" description="Basic and acidic residues" evidence="10">
    <location>
        <begin position="268"/>
        <end position="296"/>
    </location>
</feature>
<accession>A0A7J7KCW8</accession>
<keyword evidence="12" id="KW-1185">Reference proteome</keyword>
<gene>
    <name evidence="11" type="ORF">EB796_005985</name>
</gene>
<keyword evidence="8" id="KW-0206">Cytoskeleton</keyword>
<evidence type="ECO:0000256" key="10">
    <source>
        <dbReference type="SAM" id="MobiDB-lite"/>
    </source>
</evidence>
<protein>
    <submittedName>
        <fullName evidence="11">LRRC23</fullName>
    </submittedName>
</protein>
<keyword evidence="6" id="KW-0175">Coiled coil</keyword>
<dbReference type="InterPro" id="IPR050576">
    <property type="entry name" value="Cilia_flagella_integrity"/>
</dbReference>
<evidence type="ECO:0000313" key="12">
    <source>
        <dbReference type="Proteomes" id="UP000593567"/>
    </source>
</evidence>
<dbReference type="Proteomes" id="UP000593567">
    <property type="component" value="Unassembled WGS sequence"/>
</dbReference>
<sequence length="303" mass="34215">MLKMAIDEKPLTEEVIAECLSLLCKTGDGLSHAYVRVDIHERGVTDIASLEKFIHLRYVDLTKNLIRDISPLNSLTQLLLLRADGNLLTSARLEPQPYLQVASFADNKISSTEGINHPLLEQLSLNNNVIPAVVGLDPTVLQRLHTLELRGNKLTTTAGLNLPNLKNLFLAQNLIKKLEDLDRLVQLTTLHLRENQLESLDGFSELNDKLQYINLRGNNISDVKEFAKLKSLPLLRAISLAENPCAEEEEYRQEVLVALPRLERLDKDEFNEEERQGAEELAEQRKEEEAKAKAETEEVEEVA</sequence>
<keyword evidence="7" id="KW-0969">Cilium</keyword>
<evidence type="ECO:0000256" key="1">
    <source>
        <dbReference type="ARBA" id="ARBA00004611"/>
    </source>
</evidence>
<reference evidence="11" key="1">
    <citation type="submission" date="2020-06" db="EMBL/GenBank/DDBJ databases">
        <title>Draft genome of Bugula neritina, a colonial animal packing powerful symbionts and potential medicines.</title>
        <authorList>
            <person name="Rayko M."/>
        </authorList>
    </citation>
    <scope>NUCLEOTIDE SEQUENCE [LARGE SCALE GENOMIC DNA]</scope>
    <source>
        <strain evidence="11">Kwan_BN1</strain>
    </source>
</reference>
<dbReference type="PROSITE" id="PS51450">
    <property type="entry name" value="LRR"/>
    <property type="match status" value="4"/>
</dbReference>
<dbReference type="Pfam" id="PF14580">
    <property type="entry name" value="LRR_9"/>
    <property type="match status" value="1"/>
</dbReference>
<dbReference type="OrthoDB" id="271226at2759"/>
<keyword evidence="5" id="KW-0282">Flagellum</keyword>
<dbReference type="PANTHER" id="PTHR45973:SF36">
    <property type="entry name" value="CENTRIOLIN"/>
    <property type="match status" value="1"/>
</dbReference>
<name>A0A7J7KCW8_BUGNE</name>
<evidence type="ECO:0000256" key="3">
    <source>
        <dbReference type="ARBA" id="ARBA00022614"/>
    </source>
</evidence>
<evidence type="ECO:0000256" key="4">
    <source>
        <dbReference type="ARBA" id="ARBA00022737"/>
    </source>
</evidence>
<dbReference type="InterPro" id="IPR032675">
    <property type="entry name" value="LRR_dom_sf"/>
</dbReference>
<evidence type="ECO:0000256" key="6">
    <source>
        <dbReference type="ARBA" id="ARBA00023054"/>
    </source>
</evidence>
<comment type="subcellular location">
    <subcellularLocation>
        <location evidence="1">Cytoplasm</location>
        <location evidence="1">Cytoskeleton</location>
        <location evidence="1">Flagellum axoneme</location>
    </subcellularLocation>
</comment>
<keyword evidence="3" id="KW-0433">Leucine-rich repeat</keyword>
<comment type="caution">
    <text evidence="11">The sequence shown here is derived from an EMBL/GenBank/DDBJ whole genome shotgun (WGS) entry which is preliminary data.</text>
</comment>
<dbReference type="SUPFAM" id="SSF52058">
    <property type="entry name" value="L domain-like"/>
    <property type="match status" value="1"/>
</dbReference>
<dbReference type="SMART" id="SM00365">
    <property type="entry name" value="LRR_SD22"/>
    <property type="match status" value="6"/>
</dbReference>
<keyword evidence="4" id="KW-0677">Repeat</keyword>
<evidence type="ECO:0000256" key="5">
    <source>
        <dbReference type="ARBA" id="ARBA00022846"/>
    </source>
</evidence>
<evidence type="ECO:0000256" key="7">
    <source>
        <dbReference type="ARBA" id="ARBA00023069"/>
    </source>
</evidence>
<dbReference type="Gene3D" id="3.80.10.10">
    <property type="entry name" value="Ribonuclease Inhibitor"/>
    <property type="match status" value="2"/>
</dbReference>
<keyword evidence="9" id="KW-0966">Cell projection</keyword>
<evidence type="ECO:0000313" key="11">
    <source>
        <dbReference type="EMBL" id="KAF6035701.1"/>
    </source>
</evidence>
<dbReference type="AlphaFoldDB" id="A0A7J7KCW8"/>
<organism evidence="11 12">
    <name type="scientific">Bugula neritina</name>
    <name type="common">Brown bryozoan</name>
    <name type="synonym">Sertularia neritina</name>
    <dbReference type="NCBI Taxonomy" id="10212"/>
    <lineage>
        <taxon>Eukaryota</taxon>
        <taxon>Metazoa</taxon>
        <taxon>Spiralia</taxon>
        <taxon>Lophotrochozoa</taxon>
        <taxon>Bryozoa</taxon>
        <taxon>Gymnolaemata</taxon>
        <taxon>Cheilostomatida</taxon>
        <taxon>Flustrina</taxon>
        <taxon>Buguloidea</taxon>
        <taxon>Bugulidae</taxon>
        <taxon>Bugula</taxon>
    </lineage>
</organism>
<keyword evidence="2" id="KW-0963">Cytoplasm</keyword>
<dbReference type="EMBL" id="VXIV02000842">
    <property type="protein sequence ID" value="KAF6035701.1"/>
    <property type="molecule type" value="Genomic_DNA"/>
</dbReference>
<feature type="region of interest" description="Disordered" evidence="10">
    <location>
        <begin position="268"/>
        <end position="303"/>
    </location>
</feature>